<comment type="caution">
    <text evidence="2">The sequence shown here is derived from an EMBL/GenBank/DDBJ whole genome shotgun (WGS) entry which is preliminary data.</text>
</comment>
<proteinExistence type="predicted"/>
<evidence type="ECO:0000313" key="2">
    <source>
        <dbReference type="EMBL" id="ESS61747.1"/>
    </source>
</evidence>
<keyword evidence="1" id="KW-0472">Membrane</keyword>
<keyword evidence="1" id="KW-1133">Transmembrane helix</keyword>
<sequence>MAVGCFLCVCVFSLFLFGCSRNGDDFFLFFHFFFFFPKCEGWKGEDEFFIYLFLLNFYWIAAALSAVQCHEPEQSFSLCFCHALLLYIFFVRLFTCSAPVFTSLPRVSAGTHNHMHTRCTLQWIVMLLL</sequence>
<organism evidence="2 3">
    <name type="scientific">Trypanosoma cruzi Dm28c</name>
    <dbReference type="NCBI Taxonomy" id="1416333"/>
    <lineage>
        <taxon>Eukaryota</taxon>
        <taxon>Discoba</taxon>
        <taxon>Euglenozoa</taxon>
        <taxon>Kinetoplastea</taxon>
        <taxon>Metakinetoplastina</taxon>
        <taxon>Trypanosomatida</taxon>
        <taxon>Trypanosomatidae</taxon>
        <taxon>Trypanosoma</taxon>
        <taxon>Schizotrypanum</taxon>
    </lineage>
</organism>
<protein>
    <submittedName>
        <fullName evidence="2">Uncharacterized protein</fullName>
    </submittedName>
</protein>
<dbReference type="VEuPathDB" id="TriTrypDB:TCDM_10648"/>
<evidence type="ECO:0000256" key="1">
    <source>
        <dbReference type="SAM" id="Phobius"/>
    </source>
</evidence>
<reference evidence="2 3" key="1">
    <citation type="journal article" date="2014" name="Genome Announc.">
        <title>Trypanosoma cruzi Clone Dm28c Draft Genome Sequence.</title>
        <authorList>
            <person name="Grisard E.C."/>
            <person name="Teixeira S.M."/>
            <person name="de Almeida L.G."/>
            <person name="Stoco P.H."/>
            <person name="Gerber A.L."/>
            <person name="Talavera-Lopez C."/>
            <person name="Lima O.C."/>
            <person name="Andersson B."/>
            <person name="de Vasconcelos A.T."/>
        </authorList>
    </citation>
    <scope>NUCLEOTIDE SEQUENCE [LARGE SCALE GENOMIC DNA]</scope>
    <source>
        <strain evidence="2 3">Dm28c</strain>
    </source>
</reference>
<dbReference type="Proteomes" id="UP000017861">
    <property type="component" value="Unassembled WGS sequence"/>
</dbReference>
<feature type="transmembrane region" description="Helical" evidence="1">
    <location>
        <begin position="48"/>
        <end position="67"/>
    </location>
</feature>
<feature type="transmembrane region" description="Helical" evidence="1">
    <location>
        <begin position="79"/>
        <end position="101"/>
    </location>
</feature>
<dbReference type="AlphaFoldDB" id="V5B6X6"/>
<accession>V5B6X6</accession>
<keyword evidence="1" id="KW-0812">Transmembrane</keyword>
<name>V5B6X6_TRYCR</name>
<gene>
    <name evidence="2" type="ORF">TCDM_10648</name>
</gene>
<evidence type="ECO:0000313" key="3">
    <source>
        <dbReference type="Proteomes" id="UP000017861"/>
    </source>
</evidence>
<dbReference type="EMBL" id="AYLP01000247">
    <property type="protein sequence ID" value="ESS61747.1"/>
    <property type="molecule type" value="Genomic_DNA"/>
</dbReference>